<dbReference type="PANTHER" id="PTHR10192:SF5">
    <property type="entry name" value="GEPHYRIN"/>
    <property type="match status" value="1"/>
</dbReference>
<keyword evidence="4" id="KW-0479">Metal-binding</keyword>
<dbReference type="GO" id="GO:0005829">
    <property type="term" value="C:cytosol"/>
    <property type="evidence" value="ECO:0007669"/>
    <property type="project" value="TreeGrafter"/>
</dbReference>
<dbReference type="Gene3D" id="2.170.190.11">
    <property type="entry name" value="Molybdopterin biosynthesis moea protein, domain 3"/>
    <property type="match status" value="1"/>
</dbReference>
<dbReference type="UniPathway" id="UPA00344"/>
<dbReference type="InterPro" id="IPR036135">
    <property type="entry name" value="MoeA_linker/N_sf"/>
</dbReference>
<dbReference type="InterPro" id="IPR038987">
    <property type="entry name" value="MoeA-like"/>
</dbReference>
<keyword evidence="4 6" id="KW-0808">Transferase</keyword>
<dbReference type="AlphaFoldDB" id="A0A410H272"/>
<dbReference type="KEGG" id="htr:EPV75_04805"/>
<dbReference type="InterPro" id="IPR001453">
    <property type="entry name" value="MoaB/Mog_dom"/>
</dbReference>
<dbReference type="SUPFAM" id="SSF63867">
    <property type="entry name" value="MoeA C-terminal domain-like"/>
    <property type="match status" value="1"/>
</dbReference>
<evidence type="ECO:0000256" key="3">
    <source>
        <dbReference type="ARBA" id="ARBA00047317"/>
    </source>
</evidence>
<name>A0A410H272_9GAMM</name>
<comment type="similarity">
    <text evidence="2 4">Belongs to the MoeA family.</text>
</comment>
<dbReference type="SUPFAM" id="SSF63882">
    <property type="entry name" value="MoeA N-terminal region -like"/>
    <property type="match status" value="1"/>
</dbReference>
<reference evidence="6 7" key="1">
    <citation type="journal article" date="2018" name="Environ. Microbiol.">
        <title>Genomes of ubiquitous marine and hypersaline Hydrogenovibrio, Thiomicrorhabdus and Thiomicrospira spp. encode a diversity of mechanisms to sustain chemolithoautotrophy in heterogeneous environments.</title>
        <authorList>
            <person name="Scott K.M."/>
            <person name="Williams J."/>
            <person name="Porter C.M.B."/>
            <person name="Russel S."/>
            <person name="Harmer T.L."/>
            <person name="Paul J.H."/>
            <person name="Antonen K.M."/>
            <person name="Bridges M.K."/>
            <person name="Camper G.J."/>
            <person name="Campla C.K."/>
            <person name="Casella L.G."/>
            <person name="Chase E."/>
            <person name="Conrad J.W."/>
            <person name="Cruz M.C."/>
            <person name="Dunlap D.S."/>
            <person name="Duran L."/>
            <person name="Fahsbender E.M."/>
            <person name="Goldsmith D.B."/>
            <person name="Keeley R.F."/>
            <person name="Kondoff M.R."/>
            <person name="Kussy B.I."/>
            <person name="Lane M.K."/>
            <person name="Lawler S."/>
            <person name="Leigh B.A."/>
            <person name="Lewis C."/>
            <person name="Lostal L.M."/>
            <person name="Marking D."/>
            <person name="Mancera P.A."/>
            <person name="McClenthan E.C."/>
            <person name="McIntyre E.A."/>
            <person name="Mine J.A."/>
            <person name="Modi S."/>
            <person name="Moore B.D."/>
            <person name="Morgan W.A."/>
            <person name="Nelson K.M."/>
            <person name="Nguyen K.N."/>
            <person name="Ogburn N."/>
            <person name="Parrino D.G."/>
            <person name="Pedapudi A.D."/>
            <person name="Pelham R.P."/>
            <person name="Preece A.M."/>
            <person name="Rampersad E.A."/>
            <person name="Richardson J.C."/>
            <person name="Rodgers C.M."/>
            <person name="Schaffer B.L."/>
            <person name="Sheridan N.E."/>
            <person name="Solone M.R."/>
            <person name="Staley Z.R."/>
            <person name="Tabuchi M."/>
            <person name="Waide R.J."/>
            <person name="Wanjugi P.W."/>
            <person name="Young S."/>
            <person name="Clum A."/>
            <person name="Daum C."/>
            <person name="Huntemann M."/>
            <person name="Ivanova N."/>
            <person name="Kyrpides N."/>
            <person name="Mikhailova N."/>
            <person name="Palaniappan K."/>
            <person name="Pillay M."/>
            <person name="Reddy T.B.K."/>
            <person name="Shapiro N."/>
            <person name="Stamatis D."/>
            <person name="Varghese N."/>
            <person name="Woyke T."/>
            <person name="Boden R."/>
            <person name="Freyermuth S.K."/>
            <person name="Kerfeld C.A."/>
        </authorList>
    </citation>
    <scope>NUCLEOTIDE SEQUENCE [LARGE SCALE GENOMIC DNA]</scope>
    <source>
        <strain evidence="6 7">JR-2</strain>
    </source>
</reference>
<dbReference type="InterPro" id="IPR005110">
    <property type="entry name" value="MoeA_linker/N"/>
</dbReference>
<dbReference type="Gene3D" id="2.40.340.10">
    <property type="entry name" value="MoeA, C-terminal, domain IV"/>
    <property type="match status" value="1"/>
</dbReference>
<dbReference type="Gene3D" id="3.40.980.10">
    <property type="entry name" value="MoaB/Mog-like domain"/>
    <property type="match status" value="1"/>
</dbReference>
<gene>
    <name evidence="6" type="ORF">EPV75_04805</name>
</gene>
<dbReference type="InterPro" id="IPR036688">
    <property type="entry name" value="MoeA_C_domain_IV_sf"/>
</dbReference>
<dbReference type="GO" id="GO:0061599">
    <property type="term" value="F:molybdopterin molybdotransferase activity"/>
    <property type="evidence" value="ECO:0007669"/>
    <property type="project" value="UniProtKB-UniRule"/>
</dbReference>
<evidence type="ECO:0000256" key="4">
    <source>
        <dbReference type="RuleBase" id="RU365090"/>
    </source>
</evidence>
<keyword evidence="4" id="KW-0500">Molybdenum</keyword>
<dbReference type="PANTHER" id="PTHR10192">
    <property type="entry name" value="MOLYBDOPTERIN BIOSYNTHESIS PROTEIN"/>
    <property type="match status" value="1"/>
</dbReference>
<sequence>MLKANVDLQQDYDSVLAEILEKTHPVTEKELLSLNRLVGRILAEDVLSPLDLPSYRQSAMDGYGIAAGETVGRQKVVTTISAGDKPGKVTIEPGQAVRIMTGAAVPAGIDYVIPQEQARIQEDSGVTWLLLKGDVPKRNHIKAIGSDVSEGQCVLKAGHRLRPQDIGLLASIGLTSVNVFKRVRVVVLTSGNELARPGESLQTGQVYDANAFLITSLCEALDVDVLAQITLPDEAETVKKTFDDWQDQADVILTVGGASVGEKDFVASVIRSLPNHRRWKLKMKPAKPFSMGMMNDCMILALPGNPVAAFMSFQVLAKPVLKKRSGRRDWSGKAMRYPLKTGLDNRQQPMRWLPVRVVGEELVPLKPLSGGDLAGLSVSDGFVRFESGREYAAGDEVRFWRI</sequence>
<evidence type="ECO:0000256" key="1">
    <source>
        <dbReference type="ARBA" id="ARBA00002901"/>
    </source>
</evidence>
<accession>A0A410H272</accession>
<dbReference type="Pfam" id="PF03453">
    <property type="entry name" value="MoeA_N"/>
    <property type="match status" value="1"/>
</dbReference>
<evidence type="ECO:0000313" key="7">
    <source>
        <dbReference type="Proteomes" id="UP000285478"/>
    </source>
</evidence>
<dbReference type="CDD" id="cd00887">
    <property type="entry name" value="MoeA"/>
    <property type="match status" value="1"/>
</dbReference>
<dbReference type="RefSeq" id="WP_128384640.1">
    <property type="nucleotide sequence ID" value="NZ_CP035033.1"/>
</dbReference>
<dbReference type="GO" id="GO:0006777">
    <property type="term" value="P:Mo-molybdopterin cofactor biosynthetic process"/>
    <property type="evidence" value="ECO:0007669"/>
    <property type="project" value="UniProtKB-UniRule"/>
</dbReference>
<comment type="pathway">
    <text evidence="4">Cofactor biosynthesis; molybdopterin biosynthesis.</text>
</comment>
<dbReference type="SUPFAM" id="SSF53218">
    <property type="entry name" value="Molybdenum cofactor biosynthesis proteins"/>
    <property type="match status" value="1"/>
</dbReference>
<keyword evidence="7" id="KW-1185">Reference proteome</keyword>
<evidence type="ECO:0000256" key="2">
    <source>
        <dbReference type="ARBA" id="ARBA00010763"/>
    </source>
</evidence>
<dbReference type="Pfam" id="PF00994">
    <property type="entry name" value="MoCF_biosynth"/>
    <property type="match status" value="1"/>
</dbReference>
<evidence type="ECO:0000313" key="6">
    <source>
        <dbReference type="EMBL" id="QAB15038.1"/>
    </source>
</evidence>
<dbReference type="EC" id="2.10.1.1" evidence="4"/>
<comment type="cofactor">
    <cofactor evidence="4">
        <name>Mg(2+)</name>
        <dbReference type="ChEBI" id="CHEBI:18420"/>
    </cofactor>
</comment>
<dbReference type="InterPro" id="IPR036425">
    <property type="entry name" value="MoaB/Mog-like_dom_sf"/>
</dbReference>
<comment type="catalytic activity">
    <reaction evidence="3">
        <text>adenylyl-molybdopterin + molybdate = Mo-molybdopterin + AMP + H(+)</text>
        <dbReference type="Rhea" id="RHEA:35047"/>
        <dbReference type="ChEBI" id="CHEBI:15378"/>
        <dbReference type="ChEBI" id="CHEBI:36264"/>
        <dbReference type="ChEBI" id="CHEBI:62727"/>
        <dbReference type="ChEBI" id="CHEBI:71302"/>
        <dbReference type="ChEBI" id="CHEBI:456215"/>
        <dbReference type="EC" id="2.10.1.1"/>
    </reaction>
</comment>
<feature type="domain" description="MoaB/Mog" evidence="5">
    <location>
        <begin position="186"/>
        <end position="323"/>
    </location>
</feature>
<organism evidence="6 7">
    <name type="scientific">Hydrogenovibrio thermophilus</name>
    <dbReference type="NCBI Taxonomy" id="265883"/>
    <lineage>
        <taxon>Bacteria</taxon>
        <taxon>Pseudomonadati</taxon>
        <taxon>Pseudomonadota</taxon>
        <taxon>Gammaproteobacteria</taxon>
        <taxon>Thiotrichales</taxon>
        <taxon>Piscirickettsiaceae</taxon>
        <taxon>Hydrogenovibrio</taxon>
    </lineage>
</organism>
<protein>
    <recommendedName>
        <fullName evidence="4">Molybdopterin molybdenumtransferase</fullName>
        <ecNumber evidence="4">2.10.1.1</ecNumber>
    </recommendedName>
</protein>
<evidence type="ECO:0000259" key="5">
    <source>
        <dbReference type="SMART" id="SM00852"/>
    </source>
</evidence>
<keyword evidence="4" id="KW-0501">Molybdenum cofactor biosynthesis</keyword>
<comment type="function">
    <text evidence="1 4">Catalyzes the insertion of molybdate into adenylated molybdopterin with the concomitant release of AMP.</text>
</comment>
<dbReference type="SMART" id="SM00852">
    <property type="entry name" value="MoCF_biosynth"/>
    <property type="match status" value="1"/>
</dbReference>
<dbReference type="EMBL" id="CP035033">
    <property type="protein sequence ID" value="QAB15038.1"/>
    <property type="molecule type" value="Genomic_DNA"/>
</dbReference>
<dbReference type="Gene3D" id="3.90.105.10">
    <property type="entry name" value="Molybdopterin biosynthesis moea protein, domain 2"/>
    <property type="match status" value="1"/>
</dbReference>
<proteinExistence type="inferred from homology"/>
<dbReference type="NCBIfam" id="TIGR00177">
    <property type="entry name" value="molyb_syn"/>
    <property type="match status" value="1"/>
</dbReference>
<dbReference type="Proteomes" id="UP000285478">
    <property type="component" value="Chromosome"/>
</dbReference>
<dbReference type="GO" id="GO:0046872">
    <property type="term" value="F:metal ion binding"/>
    <property type="evidence" value="ECO:0007669"/>
    <property type="project" value="UniProtKB-UniRule"/>
</dbReference>
<keyword evidence="4" id="KW-0460">Magnesium</keyword>